<dbReference type="InterPro" id="IPR002781">
    <property type="entry name" value="TM_pro_TauE-like"/>
</dbReference>
<dbReference type="Pfam" id="PF01925">
    <property type="entry name" value="TauE"/>
    <property type="match status" value="1"/>
</dbReference>
<feature type="transmembrane region" description="Helical" evidence="5">
    <location>
        <begin position="253"/>
        <end position="271"/>
    </location>
</feature>
<comment type="caution">
    <text evidence="6">The sequence shown here is derived from an EMBL/GenBank/DDBJ whole genome shotgun (WGS) entry which is preliminary data.</text>
</comment>
<evidence type="ECO:0000313" key="7">
    <source>
        <dbReference type="Proteomes" id="UP000783934"/>
    </source>
</evidence>
<reference evidence="6 7" key="1">
    <citation type="submission" date="2020-03" db="EMBL/GenBank/DDBJ databases">
        <title>Genomic Encyclopedia of Type Strains, Phase IV (KMG-IV): sequencing the most valuable type-strain genomes for metagenomic binning, comparative biology and taxonomic classification.</title>
        <authorList>
            <person name="Goeker M."/>
        </authorList>
    </citation>
    <scope>NUCLEOTIDE SEQUENCE [LARGE SCALE GENOMIC DNA]</scope>
    <source>
        <strain evidence="6 7">DSM 26613</strain>
    </source>
</reference>
<dbReference type="Proteomes" id="UP000783934">
    <property type="component" value="Unassembled WGS sequence"/>
</dbReference>
<feature type="transmembrane region" description="Helical" evidence="5">
    <location>
        <begin position="56"/>
        <end position="72"/>
    </location>
</feature>
<comment type="subcellular location">
    <subcellularLocation>
        <location evidence="5">Cell membrane</location>
        <topology evidence="5">Multi-pass membrane protein</topology>
    </subcellularLocation>
    <subcellularLocation>
        <location evidence="1">Membrane</location>
        <topology evidence="1">Multi-pass membrane protein</topology>
    </subcellularLocation>
</comment>
<dbReference type="PANTHER" id="PTHR43483:SF3">
    <property type="entry name" value="MEMBRANE TRANSPORTER PROTEIN HI_0806-RELATED"/>
    <property type="match status" value="1"/>
</dbReference>
<dbReference type="PANTHER" id="PTHR43483">
    <property type="entry name" value="MEMBRANE TRANSPORTER PROTEIN HI_0806-RELATED"/>
    <property type="match status" value="1"/>
</dbReference>
<evidence type="ECO:0000256" key="2">
    <source>
        <dbReference type="ARBA" id="ARBA00022692"/>
    </source>
</evidence>
<accession>A0ABX0WRE0</accession>
<organism evidence="6 7">
    <name type="scientific">Paenalcaligenes hominis</name>
    <dbReference type="NCBI Taxonomy" id="643674"/>
    <lineage>
        <taxon>Bacteria</taxon>
        <taxon>Pseudomonadati</taxon>
        <taxon>Pseudomonadota</taxon>
        <taxon>Betaproteobacteria</taxon>
        <taxon>Burkholderiales</taxon>
        <taxon>Alcaligenaceae</taxon>
        <taxon>Paenalcaligenes</taxon>
    </lineage>
</organism>
<feature type="transmembrane region" description="Helical" evidence="5">
    <location>
        <begin position="115"/>
        <end position="132"/>
    </location>
</feature>
<evidence type="ECO:0000256" key="3">
    <source>
        <dbReference type="ARBA" id="ARBA00022989"/>
    </source>
</evidence>
<keyword evidence="3 5" id="KW-1133">Transmembrane helix</keyword>
<feature type="transmembrane region" description="Helical" evidence="5">
    <location>
        <begin position="186"/>
        <end position="207"/>
    </location>
</feature>
<evidence type="ECO:0000256" key="5">
    <source>
        <dbReference type="RuleBase" id="RU363041"/>
    </source>
</evidence>
<evidence type="ECO:0000313" key="6">
    <source>
        <dbReference type="EMBL" id="NJB65328.1"/>
    </source>
</evidence>
<keyword evidence="4 5" id="KW-0472">Membrane</keyword>
<sequence>MEMTMETTLLFAASMLVAGVIAGIIAGLLGVGGGIVLVPAMFYLFTLMDVSPEVRMHLAVGTSLSTIIVTAWSSSRAHYKKGAVDVELLKGWGPWLFVGAILGMLFFSSIKSLTLTFVFSAVTFLLALYMLFSPQHEEGSESTFPGGVLRGVYGIIVASLSSIMGIGGGSLSVPLLTYYRFPIRRAVGTAAAVGLIIALPGTIGAFASGFGDPNLPPFSIGYVNLLAFAILIPVTGYFAPIGSKIAHTINPKYLRYAFAGFLIFNAVNMLITAL</sequence>
<protein>
    <recommendedName>
        <fullName evidence="5">Probable membrane transporter protein</fullName>
    </recommendedName>
</protein>
<keyword evidence="5" id="KW-1003">Cell membrane</keyword>
<comment type="similarity">
    <text evidence="5">Belongs to the 4-toluene sulfonate uptake permease (TSUP) (TC 2.A.102) family.</text>
</comment>
<evidence type="ECO:0000256" key="1">
    <source>
        <dbReference type="ARBA" id="ARBA00004141"/>
    </source>
</evidence>
<feature type="transmembrane region" description="Helical" evidence="5">
    <location>
        <begin position="219"/>
        <end position="241"/>
    </location>
</feature>
<proteinExistence type="inferred from homology"/>
<name>A0ABX0WRE0_9BURK</name>
<dbReference type="RefSeq" id="WP_167661384.1">
    <property type="nucleotide sequence ID" value="NZ_BMCQ01000006.1"/>
</dbReference>
<feature type="transmembrane region" description="Helical" evidence="5">
    <location>
        <begin position="152"/>
        <end position="179"/>
    </location>
</feature>
<keyword evidence="7" id="KW-1185">Reference proteome</keyword>
<evidence type="ECO:0000256" key="4">
    <source>
        <dbReference type="ARBA" id="ARBA00023136"/>
    </source>
</evidence>
<feature type="transmembrane region" description="Helical" evidence="5">
    <location>
        <begin position="12"/>
        <end position="44"/>
    </location>
</feature>
<feature type="transmembrane region" description="Helical" evidence="5">
    <location>
        <begin position="92"/>
        <end position="108"/>
    </location>
</feature>
<keyword evidence="2 5" id="KW-0812">Transmembrane</keyword>
<dbReference type="EMBL" id="JAATIZ010000003">
    <property type="protein sequence ID" value="NJB65328.1"/>
    <property type="molecule type" value="Genomic_DNA"/>
</dbReference>
<gene>
    <name evidence="6" type="ORF">GGR41_001577</name>
</gene>